<evidence type="ECO:0000256" key="6">
    <source>
        <dbReference type="ARBA" id="ARBA00023136"/>
    </source>
</evidence>
<dbReference type="Pfam" id="PF03600">
    <property type="entry name" value="CitMHS"/>
    <property type="match status" value="1"/>
</dbReference>
<comment type="subcellular location">
    <subcellularLocation>
        <location evidence="1">Membrane</location>
        <topology evidence="1">Multi-pass membrane protein</topology>
    </subcellularLocation>
</comment>
<dbReference type="InterPro" id="IPR036721">
    <property type="entry name" value="RCK_C_sf"/>
</dbReference>
<evidence type="ECO:0000256" key="3">
    <source>
        <dbReference type="ARBA" id="ARBA00022692"/>
    </source>
</evidence>
<keyword evidence="5 7" id="KW-1133">Transmembrane helix</keyword>
<dbReference type="Gene3D" id="3.30.70.1450">
    <property type="entry name" value="Regulator of K+ conductance, C-terminal domain"/>
    <property type="match status" value="2"/>
</dbReference>
<dbReference type="GO" id="GO:0005886">
    <property type="term" value="C:plasma membrane"/>
    <property type="evidence" value="ECO:0007669"/>
    <property type="project" value="TreeGrafter"/>
</dbReference>
<comment type="caution">
    <text evidence="9">The sequence shown here is derived from an EMBL/GenBank/DDBJ whole genome shotgun (WGS) entry which is preliminary data.</text>
</comment>
<evidence type="ECO:0000256" key="7">
    <source>
        <dbReference type="SAM" id="Phobius"/>
    </source>
</evidence>
<feature type="transmembrane region" description="Helical" evidence="7">
    <location>
        <begin position="32"/>
        <end position="62"/>
    </location>
</feature>
<feature type="transmembrane region" description="Helical" evidence="7">
    <location>
        <begin position="437"/>
        <end position="455"/>
    </location>
</feature>
<dbReference type="GO" id="GO:0008324">
    <property type="term" value="F:monoatomic cation transmembrane transporter activity"/>
    <property type="evidence" value="ECO:0007669"/>
    <property type="project" value="InterPro"/>
</dbReference>
<feature type="transmembrane region" description="Helical" evidence="7">
    <location>
        <begin position="567"/>
        <end position="586"/>
    </location>
</feature>
<proteinExistence type="predicted"/>
<sequence length="629" mass="66519">MLFTFAILAVTILLFVFSRLRADLVAILSMLALYLSGVLTTNQALAGFADSTTVMIAALFVVGEGLSRTGVTAWLGQHLMEQAGGSPMCLLVIAMAGTALLSSVLSNTGTVAVLLPAVMAAAWRLHMAPSRFLMPIAIAANLGGLLTLIGTAPNIVVTDMLATQGARPFGFFEFAWIGIPLVTAAILFMASFGFRLLRDRPSEEPPVDVMQFVSRLVEDYRLAELLHRVRVRPGSPLVGKTLRESALGHDFGVSVVLVQPGDTPPGGNGDRLEGGRLRMQLEQIQRISRGMPGPETVLHANDILVLDGEPDAVQRAVEAFDLERLPLDADRKNLAHLLLSQDVGMAEVLVAPHCDDQNRTLARAQFSGRFGLQVLAMRRGDQLLSRTQDTLHVGDSLLVRGRWSNINALASAGRGYVVVGEPESLARQVVALSLRSLVALAILAGMILLMVTGVVSTVMAVLLAAMAMTLSGCLPVSAIYRSIQWQTVVLIAAMLPMSTALQATGGAQLIADALVATLGQQGPLPLMAGVFLLTAGFSQVMSNTATTVLMAPIAYKTALSLGVAPQPLLMMVAVGASAALLTPIASPTNVLVYVPGGYTWGDYARVGLPLLAIVMGIGLIGVPLMWPLY</sequence>
<dbReference type="AlphaFoldDB" id="A0A7C1JWW8"/>
<keyword evidence="3 7" id="KW-0812">Transmembrane</keyword>
<reference evidence="9" key="1">
    <citation type="journal article" date="2020" name="mSystems">
        <title>Genome- and Community-Level Interaction Insights into Carbon Utilization and Element Cycling Functions of Hydrothermarchaeota in Hydrothermal Sediment.</title>
        <authorList>
            <person name="Zhou Z."/>
            <person name="Liu Y."/>
            <person name="Xu W."/>
            <person name="Pan J."/>
            <person name="Luo Z.H."/>
            <person name="Li M."/>
        </authorList>
    </citation>
    <scope>NUCLEOTIDE SEQUENCE [LARGE SCALE GENOMIC DNA]</scope>
    <source>
        <strain evidence="9">SpSt-289</strain>
    </source>
</reference>
<feature type="transmembrane region" description="Helical" evidence="7">
    <location>
        <begin position="461"/>
        <end position="480"/>
    </location>
</feature>
<keyword evidence="2" id="KW-0813">Transport</keyword>
<feature type="transmembrane region" description="Helical" evidence="7">
    <location>
        <begin position="530"/>
        <end position="555"/>
    </location>
</feature>
<keyword evidence="6 7" id="KW-0472">Membrane</keyword>
<feature type="transmembrane region" description="Helical" evidence="7">
    <location>
        <begin position="606"/>
        <end position="626"/>
    </location>
</feature>
<evidence type="ECO:0000256" key="1">
    <source>
        <dbReference type="ARBA" id="ARBA00004141"/>
    </source>
</evidence>
<dbReference type="Pfam" id="PF02080">
    <property type="entry name" value="TrkA_C"/>
    <property type="match status" value="1"/>
</dbReference>
<name>A0A7C1JWW8_9CHLR</name>
<evidence type="ECO:0000256" key="4">
    <source>
        <dbReference type="ARBA" id="ARBA00022737"/>
    </source>
</evidence>
<dbReference type="SUPFAM" id="SSF116726">
    <property type="entry name" value="TrkA C-terminal domain-like"/>
    <property type="match status" value="2"/>
</dbReference>
<feature type="domain" description="RCK C-terminal" evidence="8">
    <location>
        <begin position="332"/>
        <end position="415"/>
    </location>
</feature>
<organism evidence="9">
    <name type="scientific">Caldilinea aerophila</name>
    <dbReference type="NCBI Taxonomy" id="133453"/>
    <lineage>
        <taxon>Bacteria</taxon>
        <taxon>Bacillati</taxon>
        <taxon>Chloroflexota</taxon>
        <taxon>Caldilineae</taxon>
        <taxon>Caldilineales</taxon>
        <taxon>Caldilineaceae</taxon>
        <taxon>Caldilinea</taxon>
    </lineage>
</organism>
<dbReference type="GO" id="GO:0006813">
    <property type="term" value="P:potassium ion transport"/>
    <property type="evidence" value="ECO:0007669"/>
    <property type="project" value="InterPro"/>
</dbReference>
<evidence type="ECO:0000256" key="2">
    <source>
        <dbReference type="ARBA" id="ARBA00022448"/>
    </source>
</evidence>
<feature type="domain" description="RCK C-terminal" evidence="8">
    <location>
        <begin position="214"/>
        <end position="323"/>
    </location>
</feature>
<accession>A0A7C1JWW8</accession>
<dbReference type="PANTHER" id="PTHR43652">
    <property type="entry name" value="BASIC AMINO ACID ANTIPORTER YFCC-RELATED"/>
    <property type="match status" value="1"/>
</dbReference>
<dbReference type="InterPro" id="IPR051679">
    <property type="entry name" value="DASS-Related_Transporters"/>
</dbReference>
<evidence type="ECO:0000256" key="5">
    <source>
        <dbReference type="ARBA" id="ARBA00022989"/>
    </source>
</evidence>
<feature type="transmembrane region" description="Helical" evidence="7">
    <location>
        <begin position="487"/>
        <end position="510"/>
    </location>
</feature>
<feature type="transmembrane region" description="Helical" evidence="7">
    <location>
        <begin position="132"/>
        <end position="155"/>
    </location>
</feature>
<evidence type="ECO:0000259" key="8">
    <source>
        <dbReference type="PROSITE" id="PS51202"/>
    </source>
</evidence>
<dbReference type="PROSITE" id="PS51202">
    <property type="entry name" value="RCK_C"/>
    <property type="match status" value="2"/>
</dbReference>
<dbReference type="InterPro" id="IPR006037">
    <property type="entry name" value="RCK_C"/>
</dbReference>
<evidence type="ECO:0000313" key="9">
    <source>
        <dbReference type="EMBL" id="HDX31808.1"/>
    </source>
</evidence>
<dbReference type="InterPro" id="IPR004680">
    <property type="entry name" value="Cit_transptr-like_dom"/>
</dbReference>
<keyword evidence="4" id="KW-0677">Repeat</keyword>
<dbReference type="EMBL" id="DSMG01000100">
    <property type="protein sequence ID" value="HDX31808.1"/>
    <property type="molecule type" value="Genomic_DNA"/>
</dbReference>
<feature type="transmembrane region" description="Helical" evidence="7">
    <location>
        <begin position="175"/>
        <end position="197"/>
    </location>
</feature>
<gene>
    <name evidence="9" type="ORF">ENQ20_10005</name>
</gene>
<dbReference type="PANTHER" id="PTHR43652:SF1">
    <property type="entry name" value="RESPONSE REGULATOR"/>
    <property type="match status" value="1"/>
</dbReference>
<protein>
    <submittedName>
        <fullName evidence="9">SLC13 family permease</fullName>
    </submittedName>
</protein>